<feature type="compositionally biased region" description="Basic and acidic residues" evidence="2">
    <location>
        <begin position="1"/>
        <end position="10"/>
    </location>
</feature>
<dbReference type="CDD" id="cd02859">
    <property type="entry name" value="E_set_AMPKbeta_like_N"/>
    <property type="match status" value="1"/>
</dbReference>
<evidence type="ECO:0000256" key="1">
    <source>
        <dbReference type="ARBA" id="ARBA00010926"/>
    </source>
</evidence>
<proteinExistence type="inferred from homology"/>
<dbReference type="InterPro" id="IPR043554">
    <property type="entry name" value="KINB"/>
</dbReference>
<evidence type="ECO:0000313" key="5">
    <source>
        <dbReference type="Proteomes" id="UP001149090"/>
    </source>
</evidence>
<sequence length="268" mass="31182">MGQKNSRGDYETFLEEESQKQTKKKKEKEKEKEKEKQNEKQNEKEKEKQKEKNKKNQEAKNLQEKSKQIPRERRTSKDKNKKPQTTPEVLVPTVFRWKGGGNNVKIKASFTNWEPIKMSQSESDFTLILNLPVGQHKYVYVVDGETAISYHEPITMDENGEMLNITEIKTIDEEMLSPNNSLKKSSPREYSQHVPPILSYQTYPPKIPPLLHHPPITLDTGDDPSHMSIPSHVILNHLYSITREDVVIYSSTNRYKSKFVTTVLYKPI</sequence>
<feature type="domain" description="Association with the SNF1 complex (ASC)" evidence="3">
    <location>
        <begin position="183"/>
        <end position="268"/>
    </location>
</feature>
<dbReference type="Pfam" id="PF16561">
    <property type="entry name" value="AMPK1_CBM"/>
    <property type="match status" value="1"/>
</dbReference>
<dbReference type="OMA" id="HEYKFMV"/>
<dbReference type="GO" id="GO:0005737">
    <property type="term" value="C:cytoplasm"/>
    <property type="evidence" value="ECO:0007669"/>
    <property type="project" value="UniProtKB-ARBA"/>
</dbReference>
<evidence type="ECO:0000313" key="4">
    <source>
        <dbReference type="EMBL" id="KAJ5073942.1"/>
    </source>
</evidence>
<dbReference type="EMBL" id="JAPDFW010000071">
    <property type="protein sequence ID" value="KAJ5073942.1"/>
    <property type="molecule type" value="Genomic_DNA"/>
</dbReference>
<dbReference type="PANTHER" id="PTHR46316:SF5">
    <property type="entry name" value="SNF1-RELATED PROTEIN KINASE REGULATORY SUBUNIT BETA-3"/>
    <property type="match status" value="1"/>
</dbReference>
<dbReference type="PANTHER" id="PTHR46316">
    <property type="entry name" value="SNF1-RELATED PROTEIN KINASE REGULATORY SUBUNIT BETA-1"/>
    <property type="match status" value="1"/>
</dbReference>
<reference evidence="4" key="1">
    <citation type="submission" date="2022-10" db="EMBL/GenBank/DDBJ databases">
        <title>Novel sulphate-reducing endosymbionts in the free-living metamonad Anaeramoeba.</title>
        <authorList>
            <person name="Jerlstrom-Hultqvist J."/>
            <person name="Cepicka I."/>
            <person name="Gallot-Lavallee L."/>
            <person name="Salas-Leiva D."/>
            <person name="Curtis B.A."/>
            <person name="Zahonova K."/>
            <person name="Pipaliya S."/>
            <person name="Dacks J."/>
            <person name="Roger A.J."/>
        </authorList>
    </citation>
    <scope>NUCLEOTIDE SEQUENCE</scope>
    <source>
        <strain evidence="4">BMAN</strain>
    </source>
</reference>
<organism evidence="4 5">
    <name type="scientific">Anaeramoeba ignava</name>
    <name type="common">Anaerobic marine amoeba</name>
    <dbReference type="NCBI Taxonomy" id="1746090"/>
    <lineage>
        <taxon>Eukaryota</taxon>
        <taxon>Metamonada</taxon>
        <taxon>Anaeramoebidae</taxon>
        <taxon>Anaeramoeba</taxon>
    </lineage>
</organism>
<dbReference type="InterPro" id="IPR014756">
    <property type="entry name" value="Ig_E-set"/>
</dbReference>
<dbReference type="OrthoDB" id="531008at2759"/>
<keyword evidence="5" id="KW-1185">Reference proteome</keyword>
<evidence type="ECO:0000259" key="3">
    <source>
        <dbReference type="SMART" id="SM01010"/>
    </source>
</evidence>
<gene>
    <name evidence="4" type="ORF">M0811_08215</name>
</gene>
<dbReference type="Proteomes" id="UP001149090">
    <property type="component" value="Unassembled WGS sequence"/>
</dbReference>
<feature type="region of interest" description="Disordered" evidence="2">
    <location>
        <begin position="1"/>
        <end position="90"/>
    </location>
</feature>
<dbReference type="InterPro" id="IPR037256">
    <property type="entry name" value="ASC_dom_sf"/>
</dbReference>
<dbReference type="InterPro" id="IPR006828">
    <property type="entry name" value="ASC_dom"/>
</dbReference>
<dbReference type="AlphaFoldDB" id="A0A9Q0LJF1"/>
<comment type="caution">
    <text evidence="4">The sequence shown here is derived from an EMBL/GenBank/DDBJ whole genome shotgun (WGS) entry which is preliminary data.</text>
</comment>
<name>A0A9Q0LJF1_ANAIG</name>
<accession>A0A9Q0LJF1</accession>
<dbReference type="InterPro" id="IPR032640">
    <property type="entry name" value="AMPK1_CBM"/>
</dbReference>
<comment type="similarity">
    <text evidence="1">Belongs to the 5'-AMP-activated protein kinase beta subunit family.</text>
</comment>
<protein>
    <submittedName>
        <fullName evidence="4">Snf1-related protein kinase regulatory subunit beta-1</fullName>
    </submittedName>
</protein>
<dbReference type="SUPFAM" id="SSF160219">
    <property type="entry name" value="AMPKBI-like"/>
    <property type="match status" value="1"/>
</dbReference>
<dbReference type="Gene3D" id="2.60.40.10">
    <property type="entry name" value="Immunoglobulins"/>
    <property type="match status" value="1"/>
</dbReference>
<dbReference type="Pfam" id="PF04739">
    <property type="entry name" value="AMPKBI"/>
    <property type="match status" value="1"/>
</dbReference>
<dbReference type="Gene3D" id="6.20.250.60">
    <property type="match status" value="1"/>
</dbReference>
<dbReference type="SUPFAM" id="SSF81296">
    <property type="entry name" value="E set domains"/>
    <property type="match status" value="1"/>
</dbReference>
<feature type="compositionally biased region" description="Basic and acidic residues" evidence="2">
    <location>
        <begin position="28"/>
        <end position="78"/>
    </location>
</feature>
<evidence type="ECO:0000256" key="2">
    <source>
        <dbReference type="SAM" id="MobiDB-lite"/>
    </source>
</evidence>
<dbReference type="InterPro" id="IPR013783">
    <property type="entry name" value="Ig-like_fold"/>
</dbReference>
<dbReference type="SMART" id="SM01010">
    <property type="entry name" value="AMPKBI"/>
    <property type="match status" value="1"/>
</dbReference>